<dbReference type="EMBL" id="LAZR01039781">
    <property type="protein sequence ID" value="KKL16148.1"/>
    <property type="molecule type" value="Genomic_DNA"/>
</dbReference>
<sequence length="499" mass="59212">YNVTERIIIELVKYLEDNYGFYIENPLNFTKQEFEFFKKYALEYKKFESRWKWMDLYPHLIPIFFREFLFPIYNRDPSVRELYNLGFGNFPNKLKEVLGVSYGKWKEEQRYYDFKKCNRCGQFLPNEEFEKKKGFEKQKRSAYRSMCRNCRNDVKRISIYDKKYRLIKNILGGKCYDCGADLTGLDGYEFHHLFQELKTATWREIKEKNYEEIVEWTIHDRVIPLCGNCHVKRTATVFLIQKELILLENLFTFSSQEIDVLIAERVEEYRDQIGSGKNQVRKWIKKRFVFLQLFFGKCVGCGKITVYNNLPALQLHHLFPELLETKHKWYDLADLDCEISMDTIMDEQCVALCSNCHSAIGSRFQELVDEIVIVGHRMLIEQHLGNFINEFEKPCRIVNQNSKIPPDVIECFNIINRKVRFNSVAGNIIKGYAASTAYKYKKHTLFVVSDSPLTTKEFIERFVHIAQKSQDQAGIILPVVLMNENKDKLDRKPLKLRND</sequence>
<protein>
    <submittedName>
        <fullName evidence="1">Uncharacterized protein</fullName>
    </submittedName>
</protein>
<gene>
    <name evidence="1" type="ORF">LCGC14_2498490</name>
</gene>
<accession>A0A0F9DWF2</accession>
<dbReference type="AlphaFoldDB" id="A0A0F9DWF2"/>
<name>A0A0F9DWF2_9ZZZZ</name>
<reference evidence="1" key="1">
    <citation type="journal article" date="2015" name="Nature">
        <title>Complex archaea that bridge the gap between prokaryotes and eukaryotes.</title>
        <authorList>
            <person name="Spang A."/>
            <person name="Saw J.H."/>
            <person name="Jorgensen S.L."/>
            <person name="Zaremba-Niedzwiedzka K."/>
            <person name="Martijn J."/>
            <person name="Lind A.E."/>
            <person name="van Eijk R."/>
            <person name="Schleper C."/>
            <person name="Guy L."/>
            <person name="Ettema T.J."/>
        </authorList>
    </citation>
    <scope>NUCLEOTIDE SEQUENCE</scope>
</reference>
<proteinExistence type="predicted"/>
<feature type="non-terminal residue" evidence="1">
    <location>
        <position position="499"/>
    </location>
</feature>
<organism evidence="1">
    <name type="scientific">marine sediment metagenome</name>
    <dbReference type="NCBI Taxonomy" id="412755"/>
    <lineage>
        <taxon>unclassified sequences</taxon>
        <taxon>metagenomes</taxon>
        <taxon>ecological metagenomes</taxon>
    </lineage>
</organism>
<comment type="caution">
    <text evidence="1">The sequence shown here is derived from an EMBL/GenBank/DDBJ whole genome shotgun (WGS) entry which is preliminary data.</text>
</comment>
<feature type="non-terminal residue" evidence="1">
    <location>
        <position position="1"/>
    </location>
</feature>
<evidence type="ECO:0000313" key="1">
    <source>
        <dbReference type="EMBL" id="KKL16148.1"/>
    </source>
</evidence>